<keyword evidence="4" id="KW-0201">Cytochrome c-type biogenesis</keyword>
<feature type="transmembrane region" description="Helical" evidence="7">
    <location>
        <begin position="259"/>
        <end position="280"/>
    </location>
</feature>
<feature type="transmembrane region" description="Helical" evidence="7">
    <location>
        <begin position="301"/>
        <end position="329"/>
    </location>
</feature>
<gene>
    <name evidence="10" type="ORF">VZ94_13000</name>
</gene>
<evidence type="ECO:0000256" key="2">
    <source>
        <dbReference type="ARBA" id="ARBA00022475"/>
    </source>
</evidence>
<reference evidence="10 11" key="2">
    <citation type="journal article" date="2016" name="Microb. Ecol.">
        <title>Genome Characteristics of a Novel Type I Methanotroph (Sn10-6) Isolated from a Flooded Indian Rice Field.</title>
        <authorList>
            <person name="Rahalkar M.C."/>
            <person name="Pandit P.S."/>
            <person name="Dhakephalkar P.K."/>
            <person name="Pore S."/>
            <person name="Arora P."/>
            <person name="Kapse N."/>
        </authorList>
    </citation>
    <scope>NUCLEOTIDE SEQUENCE [LARGE SCALE GENOMIC DNA]</scope>
    <source>
        <strain evidence="10 11">Sn10-6</strain>
    </source>
</reference>
<feature type="chain" id="PRO_5002462315" evidence="8">
    <location>
        <begin position="21"/>
        <end position="628"/>
    </location>
</feature>
<sequence length="628" mass="68474">MTRLWFIFLCCWLSITSAYADIPVASLETALLNAEQAPSRYRIRFTIPTDHHAYLSSGEGNIYLPINLDANNELAQQGLRMNPIEQPQGVYDEFAKAQVLRDTGDFIFTLTAIETAKPKQQTVQLTVKYQLCNDVTHVCYRPKTAAVQLPAPLLASDVDVSSTLTLTEQLLQWFHSSNDNLWLSFGLMLLAGLLSAATPCVYPMLPITAMFIVNRANGNRAKEKHHALVYFAGIILTYGLLGLMAGMTGGAFNAVMQSAWANLLLAVFFTTFALALLGYFELSFMQSQVYSLDQQSSKIKGLTGTWLMGCLAGLVISPCVGPIVFALLLQVADEIAEKAAALALAEQHISVAERFMIALTGSLQMTGFGIGVGLPFFIISIVRLNKLPKAGLWLNKVKYAFGFLILYFAYTYLTKGLLVWGATESVVLAIAIGLVLIWLAVMHSNIFSPLSGDAEGLAKIQRFNGVLASLIGAWLVTSSLSSLTIAPKSSSPIASACPTLSKNTEAVHEEAGIQWHKSYVAAEKLARATGKPIFIDFFASWCANCVAFANETASNKLLNETLKSKAIAVKLVDNEPEFEQFRADPQHRQLKIGLPYFVIISPAGKIMWSGTDYKATTTMVSEINKGAS</sequence>
<keyword evidence="6 7" id="KW-0472">Membrane</keyword>
<dbReference type="SUPFAM" id="SSF52833">
    <property type="entry name" value="Thioredoxin-like"/>
    <property type="match status" value="1"/>
</dbReference>
<keyword evidence="8" id="KW-0732">Signal</keyword>
<keyword evidence="2" id="KW-1003">Cell membrane</keyword>
<dbReference type="InterPro" id="IPR036249">
    <property type="entry name" value="Thioredoxin-like_sf"/>
</dbReference>
<dbReference type="PROSITE" id="PS51352">
    <property type="entry name" value="THIOREDOXIN_2"/>
    <property type="match status" value="1"/>
</dbReference>
<comment type="caution">
    <text evidence="10">The sequence shown here is derived from an EMBL/GenBank/DDBJ whole genome shotgun (WGS) entry which is preliminary data.</text>
</comment>
<dbReference type="InterPro" id="IPR036929">
    <property type="entry name" value="DsbDN_sf"/>
</dbReference>
<dbReference type="PANTHER" id="PTHR32234:SF0">
    <property type="entry name" value="THIOL:DISULFIDE INTERCHANGE PROTEIN DSBD"/>
    <property type="match status" value="1"/>
</dbReference>
<feature type="transmembrane region" description="Helical" evidence="7">
    <location>
        <begin position="181"/>
        <end position="205"/>
    </location>
</feature>
<evidence type="ECO:0000256" key="6">
    <source>
        <dbReference type="ARBA" id="ARBA00023136"/>
    </source>
</evidence>
<dbReference type="Gene3D" id="3.40.30.10">
    <property type="entry name" value="Glutaredoxin"/>
    <property type="match status" value="1"/>
</dbReference>
<proteinExistence type="predicted"/>
<evidence type="ECO:0000256" key="7">
    <source>
        <dbReference type="SAM" id="Phobius"/>
    </source>
</evidence>
<keyword evidence="3 7" id="KW-0812">Transmembrane</keyword>
<feature type="transmembrane region" description="Helical" evidence="7">
    <location>
        <begin position="463"/>
        <end position="485"/>
    </location>
</feature>
<evidence type="ECO:0000256" key="5">
    <source>
        <dbReference type="ARBA" id="ARBA00022989"/>
    </source>
</evidence>
<dbReference type="Pfam" id="PF11412">
    <property type="entry name" value="DsbD_N"/>
    <property type="match status" value="1"/>
</dbReference>
<comment type="subcellular location">
    <subcellularLocation>
        <location evidence="1">Cell membrane</location>
        <topology evidence="1">Multi-pass membrane protein</topology>
    </subcellularLocation>
</comment>
<evidence type="ECO:0000256" key="3">
    <source>
        <dbReference type="ARBA" id="ARBA00022692"/>
    </source>
</evidence>
<feature type="transmembrane region" description="Helical" evidence="7">
    <location>
        <begin position="226"/>
        <end position="247"/>
    </location>
</feature>
<reference evidence="11" key="1">
    <citation type="submission" date="2015-03" db="EMBL/GenBank/DDBJ databases">
        <title>Draft genome sequence of a novel methanotroph (Sn10-6) isolated from flooded ricefield rhizosphere in India.</title>
        <authorList>
            <person name="Pandit P.S."/>
            <person name="Pore S.D."/>
            <person name="Arora P."/>
            <person name="Kapse N.G."/>
            <person name="Dhakephalkar P.K."/>
            <person name="Rahalkar M.C."/>
        </authorList>
    </citation>
    <scope>NUCLEOTIDE SEQUENCE [LARGE SCALE GENOMIC DNA]</scope>
    <source>
        <strain evidence="11">Sn10-6</strain>
    </source>
</reference>
<feature type="signal peptide" evidence="8">
    <location>
        <begin position="1"/>
        <end position="20"/>
    </location>
</feature>
<dbReference type="OrthoDB" id="9811036at2"/>
<feature type="transmembrane region" description="Helical" evidence="7">
    <location>
        <begin position="397"/>
        <end position="413"/>
    </location>
</feature>
<dbReference type="Gene3D" id="2.60.40.1250">
    <property type="entry name" value="Thiol:disulfide interchange protein DsbD, N-terminal domain"/>
    <property type="match status" value="1"/>
</dbReference>
<keyword evidence="11" id="KW-1185">Reference proteome</keyword>
<evidence type="ECO:0000259" key="9">
    <source>
        <dbReference type="PROSITE" id="PS51352"/>
    </source>
</evidence>
<dbReference type="Pfam" id="PF02683">
    <property type="entry name" value="DsbD_TM"/>
    <property type="match status" value="2"/>
</dbReference>
<feature type="transmembrane region" description="Helical" evidence="7">
    <location>
        <begin position="365"/>
        <end position="385"/>
    </location>
</feature>
<dbReference type="GO" id="GO:0015035">
    <property type="term" value="F:protein-disulfide reductase activity"/>
    <property type="evidence" value="ECO:0007669"/>
    <property type="project" value="TreeGrafter"/>
</dbReference>
<dbReference type="InterPro" id="IPR003834">
    <property type="entry name" value="Cyt_c_assmbl_TM_dom"/>
</dbReference>
<dbReference type="InterPro" id="IPR013766">
    <property type="entry name" value="Thioredoxin_domain"/>
</dbReference>
<dbReference type="GO" id="GO:0017004">
    <property type="term" value="P:cytochrome complex assembly"/>
    <property type="evidence" value="ECO:0007669"/>
    <property type="project" value="UniProtKB-KW"/>
</dbReference>
<evidence type="ECO:0000313" key="10">
    <source>
        <dbReference type="EMBL" id="KJV06182.1"/>
    </source>
</evidence>
<dbReference type="AlphaFoldDB" id="A0A0F3IHM8"/>
<dbReference type="EMBL" id="LAJX01000129">
    <property type="protein sequence ID" value="KJV06182.1"/>
    <property type="molecule type" value="Genomic_DNA"/>
</dbReference>
<dbReference type="GO" id="GO:0045454">
    <property type="term" value="P:cell redox homeostasis"/>
    <property type="evidence" value="ECO:0007669"/>
    <property type="project" value="TreeGrafter"/>
</dbReference>
<organism evidence="10 11">
    <name type="scientific">Methylocucumis oryzae</name>
    <dbReference type="NCBI Taxonomy" id="1632867"/>
    <lineage>
        <taxon>Bacteria</taxon>
        <taxon>Pseudomonadati</taxon>
        <taxon>Pseudomonadota</taxon>
        <taxon>Gammaproteobacteria</taxon>
        <taxon>Methylococcales</taxon>
        <taxon>Methylococcaceae</taxon>
        <taxon>Methylocucumis</taxon>
    </lineage>
</organism>
<feature type="transmembrane region" description="Helical" evidence="7">
    <location>
        <begin position="419"/>
        <end position="442"/>
    </location>
</feature>
<keyword evidence="5 7" id="KW-1133">Transmembrane helix</keyword>
<dbReference type="PANTHER" id="PTHR32234">
    <property type="entry name" value="THIOL:DISULFIDE INTERCHANGE PROTEIN DSBD"/>
    <property type="match status" value="1"/>
</dbReference>
<dbReference type="PATRIC" id="fig|1632867.3.peg.877"/>
<evidence type="ECO:0000256" key="8">
    <source>
        <dbReference type="SAM" id="SignalP"/>
    </source>
</evidence>
<dbReference type="Proteomes" id="UP000033684">
    <property type="component" value="Unassembled WGS sequence"/>
</dbReference>
<accession>A0A0F3IHM8</accession>
<evidence type="ECO:0000256" key="1">
    <source>
        <dbReference type="ARBA" id="ARBA00004651"/>
    </source>
</evidence>
<dbReference type="InterPro" id="IPR028250">
    <property type="entry name" value="DsbDN"/>
</dbReference>
<name>A0A0F3IHM8_9GAMM</name>
<protein>
    <submittedName>
        <fullName evidence="10">Protein-disulfide reductase</fullName>
    </submittedName>
</protein>
<dbReference type="GO" id="GO:0005886">
    <property type="term" value="C:plasma membrane"/>
    <property type="evidence" value="ECO:0007669"/>
    <property type="project" value="UniProtKB-SubCell"/>
</dbReference>
<evidence type="ECO:0000313" key="11">
    <source>
        <dbReference type="Proteomes" id="UP000033684"/>
    </source>
</evidence>
<dbReference type="RefSeq" id="WP_045779549.1">
    <property type="nucleotide sequence ID" value="NZ_LAJX01000129.1"/>
</dbReference>
<evidence type="ECO:0000256" key="4">
    <source>
        <dbReference type="ARBA" id="ARBA00022748"/>
    </source>
</evidence>
<dbReference type="Pfam" id="PF13899">
    <property type="entry name" value="Thioredoxin_7"/>
    <property type="match status" value="1"/>
</dbReference>
<feature type="domain" description="Thioredoxin" evidence="9">
    <location>
        <begin position="485"/>
        <end position="628"/>
    </location>
</feature>